<dbReference type="Proteomes" id="UP000291422">
    <property type="component" value="Unassembled WGS sequence"/>
</dbReference>
<name>A0A177D658_ALTAL</name>
<reference evidence="2" key="3">
    <citation type="journal article" date="2019" name="J. ISSAAS">
        <title>Genomics, evolutionary history and diagnostics of the Alternaria alternata species group including apple and Asian pear pathotypes.</title>
        <authorList>
            <person name="Armitage A.D."/>
            <person name="Cockerton H.M."/>
            <person name="Sreenivasaprasad S."/>
            <person name="Woodhall J."/>
            <person name="Lane C."/>
            <person name="Harrison R.J."/>
            <person name="Clarkson J.P."/>
        </authorList>
    </citation>
    <scope>NUCLEOTIDE SEQUENCE</scope>
    <source>
        <strain evidence="2">FERA 1177</strain>
    </source>
</reference>
<dbReference type="GeneID" id="29114492"/>
<evidence type="ECO:0000313" key="4">
    <source>
        <dbReference type="Proteomes" id="UP000291422"/>
    </source>
</evidence>
<organism evidence="1 3">
    <name type="scientific">Alternaria alternata</name>
    <name type="common">Alternaria rot fungus</name>
    <name type="synonym">Torula alternata</name>
    <dbReference type="NCBI Taxonomy" id="5599"/>
    <lineage>
        <taxon>Eukaryota</taxon>
        <taxon>Fungi</taxon>
        <taxon>Dikarya</taxon>
        <taxon>Ascomycota</taxon>
        <taxon>Pezizomycotina</taxon>
        <taxon>Dothideomycetes</taxon>
        <taxon>Pleosporomycetidae</taxon>
        <taxon>Pleosporales</taxon>
        <taxon>Pleosporineae</taxon>
        <taxon>Pleosporaceae</taxon>
        <taxon>Alternaria</taxon>
        <taxon>Alternaria sect. Alternaria</taxon>
        <taxon>Alternaria alternata complex</taxon>
    </lineage>
</organism>
<evidence type="ECO:0000313" key="3">
    <source>
        <dbReference type="Proteomes" id="UP000077248"/>
    </source>
</evidence>
<evidence type="ECO:0000313" key="2">
    <source>
        <dbReference type="EMBL" id="RYN65471.1"/>
    </source>
</evidence>
<gene>
    <name evidence="2" type="ORF">AA0117_g12135</name>
    <name evidence="1" type="ORF">CC77DRAFT_1066411</name>
</gene>
<dbReference type="EMBL" id="PDXD01000065">
    <property type="protein sequence ID" value="RYN65471.1"/>
    <property type="molecule type" value="Genomic_DNA"/>
</dbReference>
<dbReference type="OMA" id="CTERARI"/>
<proteinExistence type="predicted"/>
<dbReference type="RefSeq" id="XP_018380605.1">
    <property type="nucleotide sequence ID" value="XM_018528898.1"/>
</dbReference>
<dbReference type="KEGG" id="aalt:CC77DRAFT_1066411"/>
<reference evidence="1 3" key="1">
    <citation type="submission" date="2016-05" db="EMBL/GenBank/DDBJ databases">
        <title>Comparative analysis of secretome profiles of manganese(II)-oxidizing ascomycete fungi.</title>
        <authorList>
            <consortium name="DOE Joint Genome Institute"/>
            <person name="Zeiner C.A."/>
            <person name="Purvine S.O."/>
            <person name="Zink E.M."/>
            <person name="Wu S."/>
            <person name="Pasa-Tolic L."/>
            <person name="Chaput D.L."/>
            <person name="Haridas S."/>
            <person name="Grigoriev I.V."/>
            <person name="Santelli C.M."/>
            <person name="Hansel C.M."/>
        </authorList>
    </citation>
    <scope>NUCLEOTIDE SEQUENCE [LARGE SCALE GENOMIC DNA]</scope>
    <source>
        <strain evidence="1 3">SRC1lrK2f</strain>
    </source>
</reference>
<dbReference type="EMBL" id="KV441495">
    <property type="protein sequence ID" value="OAG15184.1"/>
    <property type="molecule type" value="Genomic_DNA"/>
</dbReference>
<protein>
    <submittedName>
        <fullName evidence="1">Uncharacterized protein</fullName>
    </submittedName>
</protein>
<dbReference type="AlphaFoldDB" id="A0A177D658"/>
<accession>A0A177D658</accession>
<keyword evidence="3" id="KW-1185">Reference proteome</keyword>
<dbReference type="Proteomes" id="UP000077248">
    <property type="component" value="Unassembled WGS sequence"/>
</dbReference>
<dbReference type="VEuPathDB" id="FungiDB:CC77DRAFT_1066411"/>
<evidence type="ECO:0000313" key="1">
    <source>
        <dbReference type="EMBL" id="OAG15184.1"/>
    </source>
</evidence>
<reference evidence="4" key="2">
    <citation type="journal article" date="2019" name="bioRxiv">
        <title>Genomics, evolutionary history and diagnostics of the Alternaria alternata species group including apple and Asian pear pathotypes.</title>
        <authorList>
            <person name="Armitage A.D."/>
            <person name="Cockerton H.M."/>
            <person name="Sreenivasaprasad S."/>
            <person name="Woodhall J.W."/>
            <person name="Lane C.R."/>
            <person name="Harrison R.J."/>
            <person name="Clarkson J.P."/>
        </authorList>
    </citation>
    <scope>NUCLEOTIDE SEQUENCE [LARGE SCALE GENOMIC DNA]</scope>
    <source>
        <strain evidence="4">FERA 1177</strain>
    </source>
</reference>
<sequence>MAVLPPRKITFQRIASPDAFQSLLQTFDGLPNDPAFLYLSNTSHDLIIYVAPTRVVNLINISYLSNALSRKEKEASAMKSFLETGTASLVFFDARKTAKILFEECDIRLSNPPCTERARIHKVQMIELAVREGDYGREWLASLDKCIARHSGLDVTALMPDDSIGVNQFDSRILHLPVLWKRYYDQLHASRYGFGGGGFWVAKIRTDTRLRLAVSCGETHYGYSADGAKSGWYRERVEEETDAWNDDLMDDIRHGGEILGDDHWAKFNLL</sequence>